<evidence type="ECO:0000256" key="1">
    <source>
        <dbReference type="SAM" id="SignalP"/>
    </source>
</evidence>
<dbReference type="STRING" id="1287727.SAMN05443999_101217"/>
<feature type="signal peptide" evidence="1">
    <location>
        <begin position="1"/>
        <end position="26"/>
    </location>
</feature>
<gene>
    <name evidence="2" type="ORF">SAMN05443999_101217</name>
</gene>
<reference evidence="2 3" key="1">
    <citation type="submission" date="2016-10" db="EMBL/GenBank/DDBJ databases">
        <authorList>
            <person name="de Groot N.N."/>
        </authorList>
    </citation>
    <scope>NUCLEOTIDE SEQUENCE [LARGE SCALE GENOMIC DNA]</scope>
    <source>
        <strain evidence="2 3">DSM 100674</strain>
    </source>
</reference>
<sequence>MFKGCRKLRVCTTLAISLLAGGSVFADERTEDRILRGAVNGVINEFLPEPYSRSRETVRRYRGADIPAGHYPPPGGCRIWYPDRPAGHQPPPGSCNVHVPRGAMLIRG</sequence>
<evidence type="ECO:0000313" key="3">
    <source>
        <dbReference type="Proteomes" id="UP000199582"/>
    </source>
</evidence>
<protein>
    <submittedName>
        <fullName evidence="2">Uncharacterized protein</fullName>
    </submittedName>
</protein>
<dbReference type="AlphaFoldDB" id="A0A1H7G770"/>
<dbReference type="Proteomes" id="UP000199582">
    <property type="component" value="Unassembled WGS sequence"/>
</dbReference>
<proteinExistence type="predicted"/>
<name>A0A1H7G770_9RHOB</name>
<keyword evidence="3" id="KW-1185">Reference proteome</keyword>
<keyword evidence="1" id="KW-0732">Signal</keyword>
<accession>A0A1H7G770</accession>
<organism evidence="2 3">
    <name type="scientific">Roseovarius azorensis</name>
    <dbReference type="NCBI Taxonomy" id="1287727"/>
    <lineage>
        <taxon>Bacteria</taxon>
        <taxon>Pseudomonadati</taxon>
        <taxon>Pseudomonadota</taxon>
        <taxon>Alphaproteobacteria</taxon>
        <taxon>Rhodobacterales</taxon>
        <taxon>Roseobacteraceae</taxon>
        <taxon>Roseovarius</taxon>
    </lineage>
</organism>
<dbReference type="EMBL" id="FOAG01000001">
    <property type="protein sequence ID" value="SEK32652.1"/>
    <property type="molecule type" value="Genomic_DNA"/>
</dbReference>
<feature type="chain" id="PRO_5009299611" evidence="1">
    <location>
        <begin position="27"/>
        <end position="108"/>
    </location>
</feature>
<evidence type="ECO:0000313" key="2">
    <source>
        <dbReference type="EMBL" id="SEK32652.1"/>
    </source>
</evidence>